<dbReference type="RefSeq" id="WP_101288269.1">
    <property type="nucleotide sequence ID" value="NZ_FOUQ01000018.1"/>
</dbReference>
<comment type="caution">
    <text evidence="2">The sequence shown here is derived from an EMBL/GenBank/DDBJ whole genome shotgun (WGS) entry which is preliminary data.</text>
</comment>
<gene>
    <name evidence="2" type="ORF">CXZ10_06610</name>
</gene>
<name>A0A1I4WMK3_9HYPH</name>
<keyword evidence="1" id="KW-0732">Signal</keyword>
<proteinExistence type="predicted"/>
<dbReference type="OrthoDB" id="8454132at2"/>
<feature type="signal peptide" evidence="1">
    <location>
        <begin position="1"/>
        <end position="16"/>
    </location>
</feature>
<protein>
    <recommendedName>
        <fullName evidence="4">Secreted protein</fullName>
    </recommendedName>
</protein>
<dbReference type="Proteomes" id="UP000233491">
    <property type="component" value="Unassembled WGS sequence"/>
</dbReference>
<evidence type="ECO:0000313" key="2">
    <source>
        <dbReference type="EMBL" id="PKR91007.1"/>
    </source>
</evidence>
<feature type="chain" id="PRO_5015065868" description="Secreted protein" evidence="1">
    <location>
        <begin position="17"/>
        <end position="128"/>
    </location>
</feature>
<dbReference type="PROSITE" id="PS51257">
    <property type="entry name" value="PROKAR_LIPOPROTEIN"/>
    <property type="match status" value="1"/>
</dbReference>
<organism evidence="2 3">
    <name type="scientific">Pleomorphomonas diazotrophica</name>
    <dbReference type="NCBI Taxonomy" id="1166257"/>
    <lineage>
        <taxon>Bacteria</taxon>
        <taxon>Pseudomonadati</taxon>
        <taxon>Pseudomonadota</taxon>
        <taxon>Alphaproteobacteria</taxon>
        <taxon>Hyphomicrobiales</taxon>
        <taxon>Pleomorphomonadaceae</taxon>
        <taxon>Pleomorphomonas</taxon>
    </lineage>
</organism>
<reference evidence="2 3" key="1">
    <citation type="submission" date="2017-12" db="EMBL/GenBank/DDBJ databases">
        <title>Anaerobic carbon monoxide metabolism by Pleomorphomonas carboxyditropha sp. nov., a new mesophilic hydrogenogenic carboxidotroph.</title>
        <authorList>
            <person name="Esquivel-Elizondo S."/>
            <person name="Krajmalnik-Brown R."/>
        </authorList>
    </citation>
    <scope>NUCLEOTIDE SEQUENCE [LARGE SCALE GENOMIC DNA]</scope>
    <source>
        <strain evidence="2 3">R5-392</strain>
    </source>
</reference>
<accession>A0A1I4WMK3</accession>
<evidence type="ECO:0000256" key="1">
    <source>
        <dbReference type="SAM" id="SignalP"/>
    </source>
</evidence>
<dbReference type="EMBL" id="PJNW01000002">
    <property type="protein sequence ID" value="PKR91007.1"/>
    <property type="molecule type" value="Genomic_DNA"/>
</dbReference>
<sequence>MRFPTSRISKPFAAMAAVVAVLALGGCASGPSDFLSMASSEPKAEEPLVRDANQQAALAAALAAQSRGDRMPSDNASSVMALSVVRQQQNEEAQALIQETETAFKPVEAPVCDPYSADPAAACPAKAP</sequence>
<evidence type="ECO:0008006" key="4">
    <source>
        <dbReference type="Google" id="ProtNLM"/>
    </source>
</evidence>
<dbReference type="AlphaFoldDB" id="A0A1I4WMK3"/>
<evidence type="ECO:0000313" key="3">
    <source>
        <dbReference type="Proteomes" id="UP000233491"/>
    </source>
</evidence>
<keyword evidence="3" id="KW-1185">Reference proteome</keyword>